<evidence type="ECO:0000313" key="3">
    <source>
        <dbReference type="EMBL" id="PLW29580.1"/>
    </source>
</evidence>
<dbReference type="AlphaFoldDB" id="A0A2N5TVR9"/>
<feature type="compositionally biased region" description="Polar residues" evidence="1">
    <location>
        <begin position="61"/>
        <end position="72"/>
    </location>
</feature>
<dbReference type="EMBL" id="PGCI01000326">
    <property type="protein sequence ID" value="PLW29580.1"/>
    <property type="molecule type" value="Genomic_DNA"/>
</dbReference>
<dbReference type="InterPro" id="IPR040521">
    <property type="entry name" value="KDZ"/>
</dbReference>
<protein>
    <recommendedName>
        <fullName evidence="2">CxC1-like cysteine cluster associated with KDZ transposases domain-containing protein</fullName>
    </recommendedName>
</protein>
<dbReference type="Proteomes" id="UP000235392">
    <property type="component" value="Unassembled WGS sequence"/>
</dbReference>
<name>A0A2N5TVR9_9BASI</name>
<accession>A0A2N5TVR9</accession>
<dbReference type="Pfam" id="PF18802">
    <property type="entry name" value="CxC1"/>
    <property type="match status" value="1"/>
</dbReference>
<evidence type="ECO:0000259" key="2">
    <source>
        <dbReference type="Pfam" id="PF18802"/>
    </source>
</evidence>
<dbReference type="PANTHER" id="PTHR33096">
    <property type="entry name" value="CXC2 DOMAIN-CONTAINING PROTEIN"/>
    <property type="match status" value="1"/>
</dbReference>
<feature type="region of interest" description="Disordered" evidence="1">
    <location>
        <begin position="47"/>
        <end position="72"/>
    </location>
</feature>
<proteinExistence type="predicted"/>
<dbReference type="Pfam" id="PF18758">
    <property type="entry name" value="KDZ"/>
    <property type="match status" value="1"/>
</dbReference>
<comment type="caution">
    <text evidence="3">The sequence shown here is derived from an EMBL/GenBank/DDBJ whole genome shotgun (WGS) entry which is preliminary data.</text>
</comment>
<organism evidence="3 4">
    <name type="scientific">Puccinia coronata f. sp. avenae</name>
    <dbReference type="NCBI Taxonomy" id="200324"/>
    <lineage>
        <taxon>Eukaryota</taxon>
        <taxon>Fungi</taxon>
        <taxon>Dikarya</taxon>
        <taxon>Basidiomycota</taxon>
        <taxon>Pucciniomycotina</taxon>
        <taxon>Pucciniomycetes</taxon>
        <taxon>Pucciniales</taxon>
        <taxon>Pucciniaceae</taxon>
        <taxon>Puccinia</taxon>
    </lineage>
</organism>
<reference evidence="3 4" key="1">
    <citation type="submission" date="2017-11" db="EMBL/GenBank/DDBJ databases">
        <title>De novo assembly and phasing of dikaryotic genomes from two isolates of Puccinia coronata f. sp. avenae, the causal agent of oat crown rust.</title>
        <authorList>
            <person name="Miller M.E."/>
            <person name="Zhang Y."/>
            <person name="Omidvar V."/>
            <person name="Sperschneider J."/>
            <person name="Schwessinger B."/>
            <person name="Raley C."/>
            <person name="Palmer J.M."/>
            <person name="Garnica D."/>
            <person name="Upadhyaya N."/>
            <person name="Rathjen J."/>
            <person name="Taylor J.M."/>
            <person name="Park R.F."/>
            <person name="Dodds P.N."/>
            <person name="Hirsch C.D."/>
            <person name="Kianian S.F."/>
            <person name="Figueroa M."/>
        </authorList>
    </citation>
    <scope>NUCLEOTIDE SEQUENCE [LARGE SCALE GENOMIC DNA]</scope>
    <source>
        <strain evidence="3">12SD80</strain>
    </source>
</reference>
<gene>
    <name evidence="3" type="ORF">PCASD_20464</name>
</gene>
<feature type="region of interest" description="Disordered" evidence="1">
    <location>
        <begin position="916"/>
        <end position="945"/>
    </location>
</feature>
<feature type="compositionally biased region" description="Acidic residues" evidence="1">
    <location>
        <begin position="934"/>
        <end position="945"/>
    </location>
</feature>
<feature type="compositionally biased region" description="Basic and acidic residues" evidence="1">
    <location>
        <begin position="916"/>
        <end position="933"/>
    </location>
</feature>
<dbReference type="InterPro" id="IPR041320">
    <property type="entry name" value="CxC1"/>
</dbReference>
<dbReference type="PANTHER" id="PTHR33096:SF1">
    <property type="entry name" value="CXC1-LIKE CYSTEINE CLUSTER ASSOCIATED WITH KDZ TRANSPOSASES DOMAIN-CONTAINING PROTEIN"/>
    <property type="match status" value="1"/>
</dbReference>
<feature type="domain" description="CxC1-like cysteine cluster associated with KDZ transposases" evidence="2">
    <location>
        <begin position="132"/>
        <end position="233"/>
    </location>
</feature>
<evidence type="ECO:0000313" key="4">
    <source>
        <dbReference type="Proteomes" id="UP000235392"/>
    </source>
</evidence>
<sequence length="965" mass="110698">MPDIFRRRRASHTPNERPIQERLMVLERLQQLSQGMDPRMLIEPTIATAGTRREQHDEETQQSLQDENYGNQLDNTVDNKDGNIQLNIIEEAQAYHTEMNQKERQNRTRTQWEDVLPALHGAYLLLKTHTKNWTLPNSFSNHTSLFCDCNDSSFRTVDLIDLNGQCRKQIRFCSCTSDLLHLLGHGYLGSSPVAPTTAFSFNLLGFHNHLWNWCTIAYHPFMQAMRSWLEERSPPLLTASGKSRDFRTNFSATVDIYRNLLNRTESMANEVLELTRQERLARDTCPACFGKSIDAADTESPLIICLDGNFQQRHHAAASKNYHPLMTPSKFVQPEAVAAMDSTIELHEHLNHVRPTSDKCAEAHKAADDTRNQSTWKACDDTGLMGCCCRHDAVVSLANISGGGEKRKYPLAILNQIISSVEPGRGIRVLYNIGCTLKKFILLRDMFREERDRLTFGTSVFHSYVHNWKCQIEFSPRFNEGWGLSDGEGLERLWSFLSPLISSLRYSTRNHRLAALAHKVDFHNTRGIHQIVQWLRQKHRIASAKQLDAEKTLGSLIVLRNPFDVNEGMYTPDFFKLQWTDQVNFQKGHDDAQTEENERLASFLDQEATLTRLRSELNNMVDLFNPSSYNRILEMVHEFATAEERQRAIATNLGGVPMHLTGPNDKERNARLLVWHAKSRLYVHAVELHAERQPLSRGTPVGTTLTTRILAAMDRRKKPIQTSLKKFNIYRTDYLTRFAPNCLTLPENQPLTYHTFSNLSLDHAFWQDVYLYHSRAPWALSADVRKGIQAVLVMDRTAEEFVMIRQELNNVMSWAVNHHQKICERIDNIELRRDAAVNDIDGTNEWLPDIKLGDIDNTTKMQLVLPILVEYKARHEALMINWALDVVELWDQIHEGDNREHSWFNLMDCIADQHVRRDEPAGRDEEPVRREGDDNVGADDAGEELDPADVLSMLDLEAGVVDIAG</sequence>
<evidence type="ECO:0000256" key="1">
    <source>
        <dbReference type="SAM" id="MobiDB-lite"/>
    </source>
</evidence>